<dbReference type="PANTHER" id="PTHR10443:SF12">
    <property type="entry name" value="DIPEPTIDASE"/>
    <property type="match status" value="1"/>
</dbReference>
<evidence type="ECO:0000313" key="2">
    <source>
        <dbReference type="EMBL" id="APT56595.1"/>
    </source>
</evidence>
<evidence type="ECO:0000313" key="3">
    <source>
        <dbReference type="Proteomes" id="UP000185494"/>
    </source>
</evidence>
<proteinExistence type="predicted"/>
<accession>A0A1L7ACQ2</accession>
<dbReference type="InterPro" id="IPR008257">
    <property type="entry name" value="Pept_M19"/>
</dbReference>
<dbReference type="EMBL" id="CP015583">
    <property type="protein sequence ID" value="APT56595.1"/>
    <property type="molecule type" value="Genomic_DNA"/>
</dbReference>
<dbReference type="KEGG" id="rgi:RGI145_05215"/>
<feature type="compositionally biased region" description="Basic and acidic residues" evidence="1">
    <location>
        <begin position="154"/>
        <end position="164"/>
    </location>
</feature>
<dbReference type="GO" id="GO:0006508">
    <property type="term" value="P:proteolysis"/>
    <property type="evidence" value="ECO:0007669"/>
    <property type="project" value="InterPro"/>
</dbReference>
<feature type="region of interest" description="Disordered" evidence="1">
    <location>
        <begin position="154"/>
        <end position="173"/>
    </location>
</feature>
<dbReference type="Gene3D" id="3.20.20.140">
    <property type="entry name" value="Metal-dependent hydrolases"/>
    <property type="match status" value="1"/>
</dbReference>
<dbReference type="InterPro" id="IPR032466">
    <property type="entry name" value="Metal_Hydrolase"/>
</dbReference>
<dbReference type="SUPFAM" id="SSF51556">
    <property type="entry name" value="Metallo-dependent hydrolases"/>
    <property type="match status" value="1"/>
</dbReference>
<organism evidence="2 3">
    <name type="scientific">Roseomonas gilardii</name>
    <dbReference type="NCBI Taxonomy" id="257708"/>
    <lineage>
        <taxon>Bacteria</taxon>
        <taxon>Pseudomonadati</taxon>
        <taxon>Pseudomonadota</taxon>
        <taxon>Alphaproteobacteria</taxon>
        <taxon>Acetobacterales</taxon>
        <taxon>Roseomonadaceae</taxon>
        <taxon>Roseomonas</taxon>
    </lineage>
</organism>
<dbReference type="PROSITE" id="PS51365">
    <property type="entry name" value="RENAL_DIPEPTIDASE_2"/>
    <property type="match status" value="1"/>
</dbReference>
<reference evidence="2 3" key="1">
    <citation type="submission" date="2016-05" db="EMBL/GenBank/DDBJ databases">
        <title>Complete Genome and Methylome Analysis of Psychrotrophic Bacterial Isolates from Antarctic Lake Untersee.</title>
        <authorList>
            <person name="Fomenkov A."/>
            <person name="Akimov V.N."/>
            <person name="Vasilyeva L.V."/>
            <person name="Andersen D."/>
            <person name="Vincze T."/>
            <person name="Roberts R.J."/>
        </authorList>
    </citation>
    <scope>NUCLEOTIDE SEQUENCE [LARGE SCALE GENOMIC DNA]</scope>
    <source>
        <strain evidence="2 3">U14-5</strain>
    </source>
</reference>
<dbReference type="eggNOG" id="COG2355">
    <property type="taxonomic scope" value="Bacteria"/>
</dbReference>
<name>A0A1L7ACQ2_9PROT</name>
<dbReference type="Proteomes" id="UP000185494">
    <property type="component" value="Chromosome 1"/>
</dbReference>
<sequence>MDAPIAHSAEAEIAALHASLPTLDTHVDIPWPDMPDPHGETPRQVDFPKMRAGGLKGVVFIAYTPQGPRTPEGQAAAGERAEAMLRAIRATADTEHRLVTTPDELAAAQADGAFSVLLGVENGNAMGHDLSRLKLWRDLGACYVTVTHDGHNDLSDAARPKPELGDGPTLHGGLSELGRQAVREMNRVGLMVDMSHIARSSFFQAAEISRAPVLATHTCCAALRAHPRNLDDEQLDMLKQVGGIAQITAVPAFLRAPDADGRFRASVADMADHVEHAVRRIGIEHVGLSSDFDGGGGVQGWRHAGETPGLTAELARRGYDRQALELLWSGNFLRVWRAALAVAGM</sequence>
<gene>
    <name evidence="2" type="ORF">RGI145_05215</name>
</gene>
<dbReference type="RefSeq" id="WP_075797535.1">
    <property type="nucleotide sequence ID" value="NZ_CP015583.1"/>
</dbReference>
<evidence type="ECO:0000256" key="1">
    <source>
        <dbReference type="SAM" id="MobiDB-lite"/>
    </source>
</evidence>
<protein>
    <submittedName>
        <fullName evidence="2">Diguanylate cyclase</fullName>
    </submittedName>
</protein>
<dbReference type="STRING" id="257708.RGI145_05215"/>
<dbReference type="Pfam" id="PF01244">
    <property type="entry name" value="Peptidase_M19"/>
    <property type="match status" value="1"/>
</dbReference>
<dbReference type="AlphaFoldDB" id="A0A1L7ACQ2"/>
<dbReference type="PANTHER" id="PTHR10443">
    <property type="entry name" value="MICROSOMAL DIPEPTIDASE"/>
    <property type="match status" value="1"/>
</dbReference>
<dbReference type="GO" id="GO:0070573">
    <property type="term" value="F:metallodipeptidase activity"/>
    <property type="evidence" value="ECO:0007669"/>
    <property type="project" value="InterPro"/>
</dbReference>
<dbReference type="CDD" id="cd01301">
    <property type="entry name" value="rDP_like"/>
    <property type="match status" value="1"/>
</dbReference>